<evidence type="ECO:0000256" key="1">
    <source>
        <dbReference type="SAM" id="Phobius"/>
    </source>
</evidence>
<dbReference type="STRING" id="655015.B1812_11070"/>
<feature type="transmembrane region" description="Helical" evidence="1">
    <location>
        <begin position="360"/>
        <end position="381"/>
    </location>
</feature>
<keyword evidence="1" id="KW-0812">Transmembrane</keyword>
<dbReference type="Gene3D" id="3.30.70.1320">
    <property type="entry name" value="Multidrug efflux transporter AcrB pore domain like"/>
    <property type="match status" value="1"/>
</dbReference>
<dbReference type="SUPFAM" id="SSF82866">
    <property type="entry name" value="Multidrug efflux transporter AcrB transmembrane domain"/>
    <property type="match status" value="2"/>
</dbReference>
<dbReference type="PANTHER" id="PTHR32063">
    <property type="match status" value="1"/>
</dbReference>
<dbReference type="GO" id="GO:0005886">
    <property type="term" value="C:plasma membrane"/>
    <property type="evidence" value="ECO:0007669"/>
    <property type="project" value="TreeGrafter"/>
</dbReference>
<evidence type="ECO:0000313" key="3">
    <source>
        <dbReference type="Proteomes" id="UP000193978"/>
    </source>
</evidence>
<accession>A0A1W6MV85</accession>
<name>A0A1W6MV85_9HYPH</name>
<keyword evidence="1" id="KW-1133">Transmembrane helix</keyword>
<proteinExistence type="predicted"/>
<dbReference type="EMBL" id="CP019948">
    <property type="protein sequence ID" value="ARN81523.1"/>
    <property type="molecule type" value="Genomic_DNA"/>
</dbReference>
<dbReference type="Pfam" id="PF00873">
    <property type="entry name" value="ACR_tran"/>
    <property type="match status" value="1"/>
</dbReference>
<feature type="transmembrane region" description="Helical" evidence="1">
    <location>
        <begin position="986"/>
        <end position="1012"/>
    </location>
</feature>
<dbReference type="PRINTS" id="PR00702">
    <property type="entry name" value="ACRIFLAVINRP"/>
</dbReference>
<gene>
    <name evidence="2" type="ORF">B1812_11070</name>
</gene>
<feature type="transmembrane region" description="Helical" evidence="1">
    <location>
        <begin position="431"/>
        <end position="451"/>
    </location>
</feature>
<keyword evidence="3" id="KW-1185">Reference proteome</keyword>
<dbReference type="SUPFAM" id="SSF82693">
    <property type="entry name" value="Multidrug efflux transporter AcrB pore domain, PN1, PN2, PC1 and PC2 subdomains"/>
    <property type="match status" value="4"/>
</dbReference>
<dbReference type="Gene3D" id="1.20.1640.10">
    <property type="entry name" value="Multidrug efflux transporter AcrB transmembrane domain"/>
    <property type="match status" value="2"/>
</dbReference>
<evidence type="ECO:0000313" key="2">
    <source>
        <dbReference type="EMBL" id="ARN81523.1"/>
    </source>
</evidence>
<feature type="transmembrane region" description="Helical" evidence="1">
    <location>
        <begin position="12"/>
        <end position="32"/>
    </location>
</feature>
<organism evidence="2 3">
    <name type="scientific">Methylocystis bryophila</name>
    <dbReference type="NCBI Taxonomy" id="655015"/>
    <lineage>
        <taxon>Bacteria</taxon>
        <taxon>Pseudomonadati</taxon>
        <taxon>Pseudomonadota</taxon>
        <taxon>Alphaproteobacteria</taxon>
        <taxon>Hyphomicrobiales</taxon>
        <taxon>Methylocystaceae</taxon>
        <taxon>Methylocystis</taxon>
    </lineage>
</organism>
<dbReference type="OrthoDB" id="9807350at2"/>
<dbReference type="AlphaFoldDB" id="A0A1W6MV85"/>
<feature type="transmembrane region" description="Helical" evidence="1">
    <location>
        <begin position="856"/>
        <end position="875"/>
    </location>
</feature>
<dbReference type="Gene3D" id="3.30.70.1440">
    <property type="entry name" value="Multidrug efflux transporter AcrB pore domain"/>
    <property type="match status" value="1"/>
</dbReference>
<keyword evidence="1" id="KW-0472">Membrane</keyword>
<dbReference type="KEGG" id="mbry:B1812_11070"/>
<feature type="transmembrane region" description="Helical" evidence="1">
    <location>
        <begin position="463"/>
        <end position="489"/>
    </location>
</feature>
<feature type="transmembrane region" description="Helical" evidence="1">
    <location>
        <begin position="958"/>
        <end position="980"/>
    </location>
</feature>
<dbReference type="Proteomes" id="UP000193978">
    <property type="component" value="Chromosome"/>
</dbReference>
<dbReference type="InterPro" id="IPR027463">
    <property type="entry name" value="AcrB_DN_DC_subdom"/>
</dbReference>
<dbReference type="Gene3D" id="3.30.70.1430">
    <property type="entry name" value="Multidrug efflux transporter AcrB pore domain"/>
    <property type="match status" value="2"/>
</dbReference>
<dbReference type="RefSeq" id="WP_085771636.1">
    <property type="nucleotide sequence ID" value="NZ_AP027149.1"/>
</dbReference>
<dbReference type="SUPFAM" id="SSF82714">
    <property type="entry name" value="Multidrug efflux transporter AcrB TolC docking domain, DN and DC subdomains"/>
    <property type="match status" value="2"/>
</dbReference>
<feature type="transmembrane region" description="Helical" evidence="1">
    <location>
        <begin position="895"/>
        <end position="918"/>
    </location>
</feature>
<feature type="transmembrane region" description="Helical" evidence="1">
    <location>
        <begin position="387"/>
        <end position="410"/>
    </location>
</feature>
<feature type="transmembrane region" description="Helical" evidence="1">
    <location>
        <begin position="334"/>
        <end position="353"/>
    </location>
</feature>
<dbReference type="Gene3D" id="3.30.2090.10">
    <property type="entry name" value="Multidrug efflux transporter AcrB TolC docking domain, DN and DC subdomains"/>
    <property type="match status" value="2"/>
</dbReference>
<dbReference type="PANTHER" id="PTHR32063:SF78">
    <property type="entry name" value="ACRB_ACRD_ACRF FAMILY PROTEIN"/>
    <property type="match status" value="1"/>
</dbReference>
<sequence>MSISDPFVRRPVGTTLLAVGLFLLGTVAYIFLPVASLPAVDFPTIGISASRPGADPETMAATVAAPLERRLSAISGLVELTSASSLGNTQIIAQFDLDRNVDSAARDVQAAINAAETDLPTDLSTLPTFRKSNSSGAPIIVLALTSSTMPTSAVFDVTDTVIAQRISQVGGVGGVVVAGAEQPAIRVQIDPSRVAAMGLGLDQVAAAIASANVQSPTGAFSGDQLNVTLGTTDQLNTPEDYRSVVVASKNGRVVRLGDVASVERSVRNRNAVGWYNGKPAVILLVFKQPGANVLDTVDNVQTLLPQLQQWIPAGVKIDVLADRTQTIRASVADIQHTLLISILLVMAVVYVFLRRASPVIAAGVTVPLSLVGAMIAMWIFGFSIDNISLMALTIAVGFVVDDAIVMIENVEAHVERGMSRLDATLIGARQIGFTVVSISLSLVAVFVPLLFLPGIAGKLLQEFGYTLTFAIAVSMIVSLTVTPMLCAWLPASKHKAPSRFEIIFESALDKIIDAYHASLEKVVDHPWSSLAAILLTAAWTVHLYQTIPKGALPQDDIGLINGTTEAAADVSFDEMARLQKLAMKVLDADPDVQEVGSFIGAGNLSASSNQGRLFVALKPAGERTSSSFEVINRLRPKFANIPGLSVTMVPSQDLRSGGRLSKAQYQFTLSDSSLSELNDWTPKVQERLKSLPELADVSTDRQEGGLRARVVIDRNAASRLGVSIASIDAALNAGFGQMQDSIIYTQRNNYRVIVETQRTRQQDIRDLSGVYVSSAKGGQVPLTAVARIERGAMPLVVNHQVVSPAVTITFNVAPGASLETAVNAIDAAMLDLGAPKALHAAFAGDAADFRKTSGGMGVVIVGALLAVYIILGVLYESFIHPITIISTLPSAGLGALLALELFHKDFTVIAFIGILLLIGIVKKNGIMLVDFALSAQRERGLSVRDAALEAARERFRPIVMTTLAALFGALPLAFATGVGVEMRRPLGITIVGGLLLSQLLTLYTTPVIYLLMSKLRRGKRASNPVESAPPRMTSGART</sequence>
<dbReference type="InterPro" id="IPR001036">
    <property type="entry name" value="Acrflvin-R"/>
</dbReference>
<reference evidence="2 3" key="1">
    <citation type="submission" date="2017-02" db="EMBL/GenBank/DDBJ databases">
        <authorList>
            <person name="Peterson S.W."/>
        </authorList>
    </citation>
    <scope>NUCLEOTIDE SEQUENCE [LARGE SCALE GENOMIC DNA]</scope>
    <source>
        <strain evidence="2 3">S285</strain>
    </source>
</reference>
<dbReference type="GO" id="GO:0042910">
    <property type="term" value="F:xenobiotic transmembrane transporter activity"/>
    <property type="evidence" value="ECO:0007669"/>
    <property type="project" value="TreeGrafter"/>
</dbReference>
<protein>
    <submittedName>
        <fullName evidence="2">Acriflavine resistance protein B</fullName>
    </submittedName>
</protein>